<dbReference type="Proteomes" id="UP000483820">
    <property type="component" value="Chromosome X"/>
</dbReference>
<comment type="caution">
    <text evidence="1">The sequence shown here is derived from an EMBL/GenBank/DDBJ whole genome shotgun (WGS) entry which is preliminary data.</text>
</comment>
<sequence length="129" mass="15979">MLLNCFLIIDNIKWKPIPYDRMLEADEGLFDMPRIQINHPDYSDRCLGEIKENQPVKLIKTNSKEWRKHQRKIEFQLEYVLSKCHYAYVDWSQQWYFENKDQYDSEILLKTHKKNAIRSFYDHEKYNEW</sequence>
<reference evidence="1 2" key="1">
    <citation type="submission" date="2019-12" db="EMBL/GenBank/DDBJ databases">
        <title>Chromosome-level assembly of the Caenorhabditis remanei genome.</title>
        <authorList>
            <person name="Teterina A.A."/>
            <person name="Willis J.H."/>
            <person name="Phillips P.C."/>
        </authorList>
    </citation>
    <scope>NUCLEOTIDE SEQUENCE [LARGE SCALE GENOMIC DNA]</scope>
    <source>
        <strain evidence="1 2">PX506</strain>
        <tissue evidence="1">Whole organism</tissue>
    </source>
</reference>
<gene>
    <name evidence="1" type="ORF">GCK72_024889</name>
</gene>
<protein>
    <submittedName>
        <fullName evidence="1">Uncharacterized protein</fullName>
    </submittedName>
</protein>
<proteinExistence type="predicted"/>
<organism evidence="1 2">
    <name type="scientific">Caenorhabditis remanei</name>
    <name type="common">Caenorhabditis vulgaris</name>
    <dbReference type="NCBI Taxonomy" id="31234"/>
    <lineage>
        <taxon>Eukaryota</taxon>
        <taxon>Metazoa</taxon>
        <taxon>Ecdysozoa</taxon>
        <taxon>Nematoda</taxon>
        <taxon>Chromadorea</taxon>
        <taxon>Rhabditida</taxon>
        <taxon>Rhabditina</taxon>
        <taxon>Rhabditomorpha</taxon>
        <taxon>Rhabditoidea</taxon>
        <taxon>Rhabditidae</taxon>
        <taxon>Peloderinae</taxon>
        <taxon>Caenorhabditis</taxon>
    </lineage>
</organism>
<dbReference type="GeneID" id="9825724"/>
<evidence type="ECO:0000313" key="2">
    <source>
        <dbReference type="Proteomes" id="UP000483820"/>
    </source>
</evidence>
<dbReference type="CTD" id="9825724"/>
<dbReference type="AlphaFoldDB" id="A0A6A5G180"/>
<dbReference type="EMBL" id="WUAV01000006">
    <property type="protein sequence ID" value="KAF1748422.1"/>
    <property type="molecule type" value="Genomic_DNA"/>
</dbReference>
<dbReference type="RefSeq" id="XP_003118348.2">
    <property type="nucleotide sequence ID" value="XM_003118300.2"/>
</dbReference>
<accession>A0A6A5G180</accession>
<evidence type="ECO:0000313" key="1">
    <source>
        <dbReference type="EMBL" id="KAF1748422.1"/>
    </source>
</evidence>
<dbReference type="KEGG" id="crq:GCK72_024889"/>
<name>A0A6A5G180_CAERE</name>